<organism evidence="2 3">
    <name type="scientific">Ataeniobius toweri</name>
    <dbReference type="NCBI Taxonomy" id="208326"/>
    <lineage>
        <taxon>Eukaryota</taxon>
        <taxon>Metazoa</taxon>
        <taxon>Chordata</taxon>
        <taxon>Craniata</taxon>
        <taxon>Vertebrata</taxon>
        <taxon>Euteleostomi</taxon>
        <taxon>Actinopterygii</taxon>
        <taxon>Neopterygii</taxon>
        <taxon>Teleostei</taxon>
        <taxon>Neoteleostei</taxon>
        <taxon>Acanthomorphata</taxon>
        <taxon>Ovalentaria</taxon>
        <taxon>Atherinomorphae</taxon>
        <taxon>Cyprinodontiformes</taxon>
        <taxon>Goodeidae</taxon>
        <taxon>Ataeniobius</taxon>
    </lineage>
</organism>
<evidence type="ECO:0000256" key="1">
    <source>
        <dbReference type="SAM" id="MobiDB-lite"/>
    </source>
</evidence>
<evidence type="ECO:0000313" key="3">
    <source>
        <dbReference type="Proteomes" id="UP001345963"/>
    </source>
</evidence>
<accession>A0ABU7API8</accession>
<gene>
    <name evidence="2" type="ORF">ATANTOWER_011070</name>
</gene>
<protein>
    <submittedName>
        <fullName evidence="2">Uncharacterized protein</fullName>
    </submittedName>
</protein>
<feature type="compositionally biased region" description="Basic and acidic residues" evidence="1">
    <location>
        <begin position="32"/>
        <end position="41"/>
    </location>
</feature>
<comment type="caution">
    <text evidence="2">The sequence shown here is derived from an EMBL/GenBank/DDBJ whole genome shotgun (WGS) entry which is preliminary data.</text>
</comment>
<name>A0ABU7API8_9TELE</name>
<sequence length="107" mass="12815">MKTVLNLNYTPFVTEEQHKTQPEWARQMAPQKEGKKQEFRRTARWSSRGGTEFSRMAKRKPWRSEAQVPWRTTAAIQEPWRTMTATQEPWRPTAVTQEPWRVEGWNL</sequence>
<dbReference type="Proteomes" id="UP001345963">
    <property type="component" value="Unassembled WGS sequence"/>
</dbReference>
<proteinExistence type="predicted"/>
<dbReference type="EMBL" id="JAHUTI010022091">
    <property type="protein sequence ID" value="MED6239780.1"/>
    <property type="molecule type" value="Genomic_DNA"/>
</dbReference>
<reference evidence="2 3" key="1">
    <citation type="submission" date="2021-07" db="EMBL/GenBank/DDBJ databases">
        <authorList>
            <person name="Palmer J.M."/>
        </authorList>
    </citation>
    <scope>NUCLEOTIDE SEQUENCE [LARGE SCALE GENOMIC DNA]</scope>
    <source>
        <strain evidence="2 3">AT_MEX2019</strain>
        <tissue evidence="2">Muscle</tissue>
    </source>
</reference>
<evidence type="ECO:0000313" key="2">
    <source>
        <dbReference type="EMBL" id="MED6239780.1"/>
    </source>
</evidence>
<keyword evidence="3" id="KW-1185">Reference proteome</keyword>
<feature type="region of interest" description="Disordered" evidence="1">
    <location>
        <begin position="18"/>
        <end position="107"/>
    </location>
</feature>